<dbReference type="EMBL" id="LLXH01000143">
    <property type="protein sequence ID" value="PKC71979.1"/>
    <property type="molecule type" value="Genomic_DNA"/>
</dbReference>
<protein>
    <submittedName>
        <fullName evidence="3">Uncharacterized protein</fullName>
    </submittedName>
</protein>
<reference evidence="3 6" key="2">
    <citation type="submission" date="2017-09" db="EMBL/GenBank/DDBJ databases">
        <title>Extensive intraspecific genome diversity in a model arbuscular mycorrhizal fungus.</title>
        <authorList>
            <person name="Chen E.C."/>
            <person name="Morin E."/>
            <person name="Beaudet D."/>
            <person name="Noel J."/>
            <person name="Ndikumana S."/>
            <person name="Charron P."/>
            <person name="St-Onge C."/>
            <person name="Giorgi J."/>
            <person name="Grigoriev I.V."/>
            <person name="Roux C."/>
            <person name="Martin F.M."/>
            <person name="Corradi N."/>
        </authorList>
    </citation>
    <scope>NUCLEOTIDE SEQUENCE [LARGE SCALE GENOMIC DNA]</scope>
    <source>
        <strain evidence="3 6">A5</strain>
    </source>
</reference>
<name>A0A2I1E896_9GLOM</name>
<reference evidence="2" key="5">
    <citation type="submission" date="2020-05" db="EMBL/GenBank/DDBJ databases">
        <authorList>
            <person name="Rincon C."/>
            <person name="Sanders R I."/>
            <person name="Robbins C."/>
            <person name="Chaturvedi A."/>
        </authorList>
    </citation>
    <scope>NUCLEOTIDE SEQUENCE</scope>
    <source>
        <strain evidence="2">CHB12</strain>
    </source>
</reference>
<dbReference type="EMBL" id="LLXJ01000255">
    <property type="protein sequence ID" value="PKC12343.1"/>
    <property type="molecule type" value="Genomic_DNA"/>
</dbReference>
<reference evidence="4 5" key="4">
    <citation type="submission" date="2017-10" db="EMBL/GenBank/DDBJ databases">
        <title>Genome analyses suggest a sexual origin of heterokaryosis in a supposedly ancient asexual fungus.</title>
        <authorList>
            <person name="Corradi N."/>
            <person name="Sedzielewska K."/>
            <person name="Noel J."/>
            <person name="Charron P."/>
            <person name="Farinelli L."/>
            <person name="Marton T."/>
            <person name="Kruger M."/>
            <person name="Pelin A."/>
            <person name="Brachmann A."/>
            <person name="Corradi N."/>
        </authorList>
    </citation>
    <scope>NUCLEOTIDE SEQUENCE [LARGE SCALE GENOMIC DNA]</scope>
    <source>
        <strain evidence="4 5">A1</strain>
    </source>
</reference>
<dbReference type="OrthoDB" id="270318at2759"/>
<dbReference type="VEuPathDB" id="FungiDB:RhiirFUN_012861"/>
<evidence type="ECO:0000313" key="5">
    <source>
        <dbReference type="Proteomes" id="UP000232688"/>
    </source>
</evidence>
<feature type="compositionally biased region" description="Basic residues" evidence="1">
    <location>
        <begin position="212"/>
        <end position="224"/>
    </location>
</feature>
<evidence type="ECO:0000256" key="1">
    <source>
        <dbReference type="SAM" id="MobiDB-lite"/>
    </source>
</evidence>
<reference evidence="4 5" key="3">
    <citation type="submission" date="2017-10" db="EMBL/GenBank/DDBJ databases">
        <title>Extensive intraspecific genome diversity in a model arbuscular mycorrhizal fungus.</title>
        <authorList>
            <person name="Chen E.C.H."/>
            <person name="Morin E."/>
            <person name="Baudet D."/>
            <person name="Noel J."/>
            <person name="Ndikumana S."/>
            <person name="Charron P."/>
            <person name="St-Onge C."/>
            <person name="Giorgi J."/>
            <person name="Grigoriev I.V."/>
            <person name="Roux C."/>
            <person name="Martin F.M."/>
            <person name="Corradi N."/>
        </authorList>
    </citation>
    <scope>NUCLEOTIDE SEQUENCE [LARGE SCALE GENOMIC DNA]</scope>
    <source>
        <strain evidence="4 5">A1</strain>
    </source>
</reference>
<feature type="region of interest" description="Disordered" evidence="1">
    <location>
        <begin position="196"/>
        <end position="239"/>
    </location>
</feature>
<dbReference type="EMBL" id="CAGKOT010000066">
    <property type="protein sequence ID" value="CAB5389812.1"/>
    <property type="molecule type" value="Genomic_DNA"/>
</dbReference>
<evidence type="ECO:0000313" key="4">
    <source>
        <dbReference type="EMBL" id="PKC71979.1"/>
    </source>
</evidence>
<organism evidence="3 6">
    <name type="scientific">Rhizophagus irregularis</name>
    <dbReference type="NCBI Taxonomy" id="588596"/>
    <lineage>
        <taxon>Eukaryota</taxon>
        <taxon>Fungi</taxon>
        <taxon>Fungi incertae sedis</taxon>
        <taxon>Mucoromycota</taxon>
        <taxon>Glomeromycotina</taxon>
        <taxon>Glomeromycetes</taxon>
        <taxon>Glomerales</taxon>
        <taxon>Glomeraceae</taxon>
        <taxon>Rhizophagus</taxon>
    </lineage>
</organism>
<proteinExistence type="predicted"/>
<dbReference type="Proteomes" id="UP000232688">
    <property type="component" value="Unassembled WGS sequence"/>
</dbReference>
<dbReference type="Proteomes" id="UP000684084">
    <property type="component" value="Unassembled WGS sequence"/>
</dbReference>
<evidence type="ECO:0000313" key="2">
    <source>
        <dbReference type="EMBL" id="CAB5389812.1"/>
    </source>
</evidence>
<reference evidence="3 6" key="1">
    <citation type="submission" date="2016-04" db="EMBL/GenBank/DDBJ databases">
        <title>Genome analyses suggest a sexual origin of heterokaryosis in a supposedly ancient asexual fungus.</title>
        <authorList>
            <person name="Ropars J."/>
            <person name="Sedzielewska K."/>
            <person name="Noel J."/>
            <person name="Charron P."/>
            <person name="Farinelli L."/>
            <person name="Marton T."/>
            <person name="Kruger M."/>
            <person name="Pelin A."/>
            <person name="Brachmann A."/>
            <person name="Corradi N."/>
        </authorList>
    </citation>
    <scope>NUCLEOTIDE SEQUENCE [LARGE SCALE GENOMIC DNA]</scope>
    <source>
        <strain evidence="3 6">A5</strain>
    </source>
</reference>
<sequence length="301" mass="34293">MQNSVDEIMINIFRFVEYPINLILTSRDWLRIAKDPYVKSKWLITKYGKLYALYNAARLGPSFIDISLYKILIARNENASVPIFFFQRLLMHLDKYDQKLIHLKTEVNSGHPYTSYHVYANKSKDDDTKLFHFFAYGTHVVNYAQMISLKDIGPLLPQSASTSGYLSKVDYEIDKFDLFKLLELINFLAQPRPPRMLGVRHGRHNKLDGRHGRQNKLGGRHGRQNKLEGRHGRQNKLGGTIGGSYGGQDNFGGRHGSHVQLGQLVNTNRQPTAPIASFSQQPIADPNDILLAEMIDGSSFF</sequence>
<dbReference type="AlphaFoldDB" id="A0A2I1E896"/>
<accession>A0A2I1E896</accession>
<comment type="caution">
    <text evidence="3">The sequence shown here is derived from an EMBL/GenBank/DDBJ whole genome shotgun (WGS) entry which is preliminary data.</text>
</comment>
<dbReference type="Proteomes" id="UP000232722">
    <property type="component" value="Unassembled WGS sequence"/>
</dbReference>
<evidence type="ECO:0000313" key="3">
    <source>
        <dbReference type="EMBL" id="PKC12343.1"/>
    </source>
</evidence>
<dbReference type="VEuPathDB" id="FungiDB:RhiirA1_452902"/>
<dbReference type="VEuPathDB" id="FungiDB:FUN_011578"/>
<gene>
    <name evidence="2" type="ORF">CHRIB12_LOCUS21234</name>
    <name evidence="4" type="ORF">RhiirA1_452902</name>
    <name evidence="3" type="ORF">RhiirA5_373155</name>
</gene>
<evidence type="ECO:0000313" key="6">
    <source>
        <dbReference type="Proteomes" id="UP000232722"/>
    </source>
</evidence>